<protein>
    <recommendedName>
        <fullName evidence="6 15">ATP phosphoribosyltransferase</fullName>
        <shortName evidence="15">ATP-PRT</shortName>
        <shortName evidence="15">ATP-PRTase</shortName>
        <ecNumber evidence="5 15">2.4.2.17</ecNumber>
    </recommendedName>
</protein>
<evidence type="ECO:0000256" key="6">
    <source>
        <dbReference type="ARBA" id="ARBA00020998"/>
    </source>
</evidence>
<evidence type="ECO:0000256" key="8">
    <source>
        <dbReference type="ARBA" id="ARBA00022605"/>
    </source>
</evidence>
<gene>
    <name evidence="15 18" type="primary">hisG</name>
    <name evidence="18" type="ORF">GCM10011333_21250</name>
</gene>
<keyword evidence="8 15" id="KW-0028">Amino-acid biosynthesis</keyword>
<evidence type="ECO:0000256" key="3">
    <source>
        <dbReference type="ARBA" id="ARBA00004667"/>
    </source>
</evidence>
<dbReference type="NCBIfam" id="TIGR00070">
    <property type="entry name" value="hisG"/>
    <property type="match status" value="1"/>
</dbReference>
<keyword evidence="10 15" id="KW-0808">Transferase</keyword>
<dbReference type="NCBIfam" id="TIGR03455">
    <property type="entry name" value="HisG_C-term"/>
    <property type="match status" value="1"/>
</dbReference>
<keyword evidence="9 15" id="KW-0328">Glycosyltransferase</keyword>
<evidence type="ECO:0000256" key="15">
    <source>
        <dbReference type="HAMAP-Rule" id="MF_00079"/>
    </source>
</evidence>
<evidence type="ECO:0000313" key="19">
    <source>
        <dbReference type="Proteomes" id="UP000616114"/>
    </source>
</evidence>
<comment type="caution">
    <text evidence="18">The sequence shown here is derived from an EMBL/GenBank/DDBJ whole genome shotgun (WGS) entry which is preliminary data.</text>
</comment>
<comment type="function">
    <text evidence="14 15">Catalyzes the condensation of ATP and 5-phosphoribose 1-diphosphate to form N'-(5'-phosphoribosyl)-ATP (PR-ATP). Has a crucial role in the pathway because the rate of histidine biosynthesis seems to be controlled primarily by regulation of HisG enzymatic activity.</text>
</comment>
<feature type="domain" description="ATP phosphoribosyltransferase catalytic" evidence="16">
    <location>
        <begin position="49"/>
        <end position="188"/>
    </location>
</feature>
<dbReference type="EMBL" id="BMFY01000008">
    <property type="protein sequence ID" value="GGA17859.1"/>
    <property type="molecule type" value="Genomic_DNA"/>
</dbReference>
<dbReference type="HAMAP" id="MF_00079">
    <property type="entry name" value="HisG_Long"/>
    <property type="match status" value="1"/>
</dbReference>
<keyword evidence="15" id="KW-0460">Magnesium</keyword>
<keyword evidence="13 15" id="KW-0368">Histidine biosynthesis</keyword>
<dbReference type="GO" id="GO:0005524">
    <property type="term" value="F:ATP binding"/>
    <property type="evidence" value="ECO:0007669"/>
    <property type="project" value="UniProtKB-KW"/>
</dbReference>
<keyword evidence="19" id="KW-1185">Reference proteome</keyword>
<dbReference type="InterPro" id="IPR018198">
    <property type="entry name" value="ATP_PRibTrfase_CS"/>
</dbReference>
<dbReference type="SUPFAM" id="SSF53850">
    <property type="entry name" value="Periplasmic binding protein-like II"/>
    <property type="match status" value="1"/>
</dbReference>
<evidence type="ECO:0000256" key="9">
    <source>
        <dbReference type="ARBA" id="ARBA00022676"/>
    </source>
</evidence>
<evidence type="ECO:0000256" key="1">
    <source>
        <dbReference type="ARBA" id="ARBA00000915"/>
    </source>
</evidence>
<dbReference type="PANTHER" id="PTHR21403:SF8">
    <property type="entry name" value="ATP PHOSPHORIBOSYLTRANSFERASE"/>
    <property type="match status" value="1"/>
</dbReference>
<evidence type="ECO:0000256" key="4">
    <source>
        <dbReference type="ARBA" id="ARBA00007955"/>
    </source>
</evidence>
<organism evidence="18 19">
    <name type="scientific">Sediminivirga luteola</name>
    <dbReference type="NCBI Taxonomy" id="1774748"/>
    <lineage>
        <taxon>Bacteria</taxon>
        <taxon>Bacillati</taxon>
        <taxon>Actinomycetota</taxon>
        <taxon>Actinomycetes</taxon>
        <taxon>Micrococcales</taxon>
        <taxon>Brevibacteriaceae</taxon>
        <taxon>Sediminivirga</taxon>
    </lineage>
</organism>
<dbReference type="GO" id="GO:0000287">
    <property type="term" value="F:magnesium ion binding"/>
    <property type="evidence" value="ECO:0007669"/>
    <property type="project" value="UniProtKB-UniRule"/>
</dbReference>
<sequence>MLRVAVPNKGSLSESAISMLKEAGYAMRREPKSLVHRDQRNEVEFFYLRPRDIAVYVGEGILDLGITGRDLLGDSVTTAEETLALGFGRSTFRYAAPAGTMTRIEDLRGKRIATSYPNLVDRDLAARGIEARTVKLDGAVEVSVELGVADAIADVVETGSTLRAAGLETFGEPLMHSEGVLIARSGAELSPAAEVLGRRLKNVLVARRYVIMDYDVQRQHLDECLAVTPGMESPTVSDLKDPAWVAVRTMVPADDVNTVMDTVYEKGARAILVTRIGYCRI</sequence>
<keyword evidence="15" id="KW-0479">Metal-binding</keyword>
<dbReference type="RefSeq" id="WP_188550857.1">
    <property type="nucleotide sequence ID" value="NZ_BMFY01000008.1"/>
</dbReference>
<accession>A0A8J2TYY2</accession>
<evidence type="ECO:0000256" key="5">
    <source>
        <dbReference type="ARBA" id="ARBA00011946"/>
    </source>
</evidence>
<comment type="subcellular location">
    <subcellularLocation>
        <location evidence="2 15">Cytoplasm</location>
    </subcellularLocation>
</comment>
<dbReference type="InterPro" id="IPR020621">
    <property type="entry name" value="ATP-PRT_HisG_long"/>
</dbReference>
<reference evidence="18" key="2">
    <citation type="submission" date="2020-09" db="EMBL/GenBank/DDBJ databases">
        <authorList>
            <person name="Sun Q."/>
            <person name="Zhou Y."/>
        </authorList>
    </citation>
    <scope>NUCLEOTIDE SEQUENCE</scope>
    <source>
        <strain evidence="18">CGMCC 1.12785</strain>
    </source>
</reference>
<dbReference type="AlphaFoldDB" id="A0A8J2TYY2"/>
<name>A0A8J2TYY2_9MICO</name>
<evidence type="ECO:0000259" key="16">
    <source>
        <dbReference type="Pfam" id="PF01634"/>
    </source>
</evidence>
<dbReference type="Gene3D" id="3.30.70.120">
    <property type="match status" value="1"/>
</dbReference>
<dbReference type="InterPro" id="IPR001348">
    <property type="entry name" value="ATP_PRibTrfase_HisG"/>
</dbReference>
<dbReference type="InterPro" id="IPR013115">
    <property type="entry name" value="HisG_C"/>
</dbReference>
<dbReference type="Proteomes" id="UP000616114">
    <property type="component" value="Unassembled WGS sequence"/>
</dbReference>
<dbReference type="InterPro" id="IPR011322">
    <property type="entry name" value="N-reg_PII-like_a/b"/>
</dbReference>
<dbReference type="InterPro" id="IPR013820">
    <property type="entry name" value="ATP_PRibTrfase_cat"/>
</dbReference>
<comment type="cofactor">
    <cofactor evidence="15">
        <name>Mg(2+)</name>
        <dbReference type="ChEBI" id="CHEBI:18420"/>
    </cofactor>
</comment>
<evidence type="ECO:0000256" key="10">
    <source>
        <dbReference type="ARBA" id="ARBA00022679"/>
    </source>
</evidence>
<evidence type="ECO:0000313" key="18">
    <source>
        <dbReference type="EMBL" id="GGA17859.1"/>
    </source>
</evidence>
<dbReference type="EC" id="2.4.2.17" evidence="5 15"/>
<dbReference type="GO" id="GO:0003879">
    <property type="term" value="F:ATP phosphoribosyltransferase activity"/>
    <property type="evidence" value="ECO:0007669"/>
    <property type="project" value="UniProtKB-UniRule"/>
</dbReference>
<feature type="domain" description="Histidine biosynthesis HisG C-terminal" evidence="17">
    <location>
        <begin position="206"/>
        <end position="276"/>
    </location>
</feature>
<dbReference type="InterPro" id="IPR015867">
    <property type="entry name" value="N-reg_PII/ATP_PRibTrfase_C"/>
</dbReference>
<evidence type="ECO:0000256" key="11">
    <source>
        <dbReference type="ARBA" id="ARBA00022741"/>
    </source>
</evidence>
<evidence type="ECO:0000259" key="17">
    <source>
        <dbReference type="Pfam" id="PF08029"/>
    </source>
</evidence>
<comment type="pathway">
    <text evidence="3 15">Amino-acid biosynthesis; L-histidine biosynthesis; L-histidine from 5-phospho-alpha-D-ribose 1-diphosphate: step 1/9.</text>
</comment>
<dbReference type="PANTHER" id="PTHR21403">
    <property type="entry name" value="ATP PHOSPHORIBOSYLTRANSFERASE ATP-PRTASE"/>
    <property type="match status" value="1"/>
</dbReference>
<dbReference type="GO" id="GO:0005737">
    <property type="term" value="C:cytoplasm"/>
    <property type="evidence" value="ECO:0007669"/>
    <property type="project" value="UniProtKB-SubCell"/>
</dbReference>
<keyword evidence="12 15" id="KW-0067">ATP-binding</keyword>
<comment type="catalytic activity">
    <reaction evidence="1 15">
        <text>1-(5-phospho-beta-D-ribosyl)-ATP + diphosphate = 5-phospho-alpha-D-ribose 1-diphosphate + ATP</text>
        <dbReference type="Rhea" id="RHEA:18473"/>
        <dbReference type="ChEBI" id="CHEBI:30616"/>
        <dbReference type="ChEBI" id="CHEBI:33019"/>
        <dbReference type="ChEBI" id="CHEBI:58017"/>
        <dbReference type="ChEBI" id="CHEBI:73183"/>
        <dbReference type="EC" id="2.4.2.17"/>
    </reaction>
</comment>
<proteinExistence type="inferred from homology"/>
<evidence type="ECO:0000256" key="13">
    <source>
        <dbReference type="ARBA" id="ARBA00023102"/>
    </source>
</evidence>
<keyword evidence="11 15" id="KW-0547">Nucleotide-binding</keyword>
<dbReference type="SUPFAM" id="SSF54913">
    <property type="entry name" value="GlnB-like"/>
    <property type="match status" value="1"/>
</dbReference>
<dbReference type="CDD" id="cd13591">
    <property type="entry name" value="PBP2_HisGL1"/>
    <property type="match status" value="1"/>
</dbReference>
<evidence type="ECO:0000256" key="14">
    <source>
        <dbReference type="ARBA" id="ARBA00024861"/>
    </source>
</evidence>
<dbReference type="Pfam" id="PF01634">
    <property type="entry name" value="HisG"/>
    <property type="match status" value="1"/>
</dbReference>
<comment type="activity regulation">
    <text evidence="15">Feedback inhibited by histidine.</text>
</comment>
<evidence type="ECO:0000256" key="7">
    <source>
        <dbReference type="ARBA" id="ARBA00022490"/>
    </source>
</evidence>
<dbReference type="Pfam" id="PF08029">
    <property type="entry name" value="HisG_C"/>
    <property type="match status" value="1"/>
</dbReference>
<dbReference type="GO" id="GO:0000105">
    <property type="term" value="P:L-histidine biosynthetic process"/>
    <property type="evidence" value="ECO:0007669"/>
    <property type="project" value="UniProtKB-UniRule"/>
</dbReference>
<dbReference type="PROSITE" id="PS01316">
    <property type="entry name" value="ATP_P_PHORIBOSYLTR"/>
    <property type="match status" value="1"/>
</dbReference>
<comment type="similarity">
    <text evidence="4 15">Belongs to the ATP phosphoribosyltransferase family. Long subfamily.</text>
</comment>
<dbReference type="Gene3D" id="3.40.190.10">
    <property type="entry name" value="Periplasmic binding protein-like II"/>
    <property type="match status" value="2"/>
</dbReference>
<evidence type="ECO:0000256" key="12">
    <source>
        <dbReference type="ARBA" id="ARBA00022840"/>
    </source>
</evidence>
<dbReference type="FunFam" id="3.30.70.120:FF:000003">
    <property type="entry name" value="ATP phosphoribosyltransferase"/>
    <property type="match status" value="1"/>
</dbReference>
<keyword evidence="7 15" id="KW-0963">Cytoplasm</keyword>
<reference evidence="18" key="1">
    <citation type="journal article" date="2014" name="Int. J. Syst. Evol. Microbiol.">
        <title>Complete genome sequence of Corynebacterium casei LMG S-19264T (=DSM 44701T), isolated from a smear-ripened cheese.</title>
        <authorList>
            <consortium name="US DOE Joint Genome Institute (JGI-PGF)"/>
            <person name="Walter F."/>
            <person name="Albersmeier A."/>
            <person name="Kalinowski J."/>
            <person name="Ruckert C."/>
        </authorList>
    </citation>
    <scope>NUCLEOTIDE SEQUENCE</scope>
    <source>
        <strain evidence="18">CGMCC 1.12785</strain>
    </source>
</reference>
<evidence type="ECO:0000256" key="2">
    <source>
        <dbReference type="ARBA" id="ARBA00004496"/>
    </source>
</evidence>
<dbReference type="UniPathway" id="UPA00031">
    <property type="reaction ID" value="UER00006"/>
</dbReference>